<dbReference type="Proteomes" id="UP000294028">
    <property type="component" value="Unassembled WGS sequence"/>
</dbReference>
<dbReference type="AlphaFoldDB" id="A0A482T9K7"/>
<proteinExistence type="predicted"/>
<reference evidence="1 2" key="1">
    <citation type="submission" date="2018-12" db="EMBL/GenBank/DDBJ databases">
        <title>Genome analysis provides insights into bioremediation potentialities of Halogeometricum borinquense strain N11.</title>
        <authorList>
            <person name="Najjari A."/>
            <person name="Youssef N."/>
            <person name="Fhoula I."/>
            <person name="Ben Dhia O."/>
            <person name="Mahjoubi M."/>
            <person name="Ouzari H.I."/>
            <person name="Cherif A."/>
        </authorList>
    </citation>
    <scope>NUCLEOTIDE SEQUENCE [LARGE SCALE GENOMIC DNA]</scope>
    <source>
        <strain evidence="1 2">N11</strain>
    </source>
</reference>
<sequence length="134" mass="14722">MQSGISLPGIRSIAKEAYSGWVFTWTALTHGRGIGTNIFEEDWDCAIVLDACRVDALKAVADEYDFLGEIGSNISVGSTSKEWMFNTFTAAHKGEIAETTYITDNTFSRDIELEPEGCSTMSKQRKHISASIAM</sequence>
<gene>
    <name evidence="1" type="ORF">ELS19_19335</name>
</gene>
<comment type="caution">
    <text evidence="1">The sequence shown here is derived from an EMBL/GenBank/DDBJ whole genome shotgun (WGS) entry which is preliminary data.</text>
</comment>
<accession>A0A482T9K7</accession>
<name>A0A482T9K7_9EURY</name>
<dbReference type="RefSeq" id="WP_129786582.1">
    <property type="nucleotide sequence ID" value="NZ_RZHH01000003.1"/>
</dbReference>
<evidence type="ECO:0000313" key="1">
    <source>
        <dbReference type="EMBL" id="RYJ08639.1"/>
    </source>
</evidence>
<protein>
    <submittedName>
        <fullName evidence="1">Uncharacterized protein</fullName>
    </submittedName>
</protein>
<organism evidence="1 2">
    <name type="scientific">Halogeometricum borinquense</name>
    <dbReference type="NCBI Taxonomy" id="60847"/>
    <lineage>
        <taxon>Archaea</taxon>
        <taxon>Methanobacteriati</taxon>
        <taxon>Methanobacteriota</taxon>
        <taxon>Stenosarchaea group</taxon>
        <taxon>Halobacteria</taxon>
        <taxon>Halobacteriales</taxon>
        <taxon>Haloferacaceae</taxon>
        <taxon>Halogeometricum</taxon>
    </lineage>
</organism>
<dbReference type="EMBL" id="RZHH01000003">
    <property type="protein sequence ID" value="RYJ08639.1"/>
    <property type="molecule type" value="Genomic_DNA"/>
</dbReference>
<evidence type="ECO:0000313" key="2">
    <source>
        <dbReference type="Proteomes" id="UP000294028"/>
    </source>
</evidence>